<dbReference type="AlphaFoldDB" id="A0A550JIS3"/>
<name>A0A550JIS3_9BACT</name>
<keyword evidence="3" id="KW-1185">Reference proteome</keyword>
<proteinExistence type="predicted"/>
<dbReference type="RefSeq" id="WP_092055537.1">
    <property type="nucleotide sequence ID" value="NZ_FOJJ01000012.1"/>
</dbReference>
<sequence>MAGRDLFFAFLLLVGLGLALRCWLLERRLEQARKQLEEQDQLLREVVERLRLVPDRSPAQTAARPEAFAVDLAQADLKQRLKGGDAPKPIPERYRLVAALARRGLVAADIAEILEIAPGEAEELIKLARVSGER</sequence>
<accession>A0A550JIS3</accession>
<protein>
    <recommendedName>
        <fullName evidence="4">DUF2802 domain-containing protein</fullName>
    </recommendedName>
</protein>
<evidence type="ECO:0008006" key="4">
    <source>
        <dbReference type="Google" id="ProtNLM"/>
    </source>
</evidence>
<dbReference type="EMBL" id="VJVV01000002">
    <property type="protein sequence ID" value="TRO83096.1"/>
    <property type="molecule type" value="Genomic_DNA"/>
</dbReference>
<organism evidence="2 3">
    <name type="scientific">Trichloromonas acetexigens</name>
    <dbReference type="NCBI Taxonomy" id="38815"/>
    <lineage>
        <taxon>Bacteria</taxon>
        <taxon>Pseudomonadati</taxon>
        <taxon>Thermodesulfobacteriota</taxon>
        <taxon>Desulfuromonadia</taxon>
        <taxon>Desulfuromonadales</taxon>
        <taxon>Trichloromonadaceae</taxon>
        <taxon>Trichloromonas</taxon>
    </lineage>
</organism>
<reference evidence="2 3" key="1">
    <citation type="submission" date="2019-07" db="EMBL/GenBank/DDBJ databases">
        <title>Insights of Desulfuromonas acetexigens electromicrobiology.</title>
        <authorList>
            <person name="Katuri K."/>
            <person name="Sapireddy V."/>
            <person name="Shaw D.R."/>
            <person name="Saikaly P."/>
        </authorList>
    </citation>
    <scope>NUCLEOTIDE SEQUENCE [LARGE SCALE GENOMIC DNA]</scope>
    <source>
        <strain evidence="2 3">2873</strain>
    </source>
</reference>
<keyword evidence="1" id="KW-0175">Coiled coil</keyword>
<dbReference type="Proteomes" id="UP000317155">
    <property type="component" value="Unassembled WGS sequence"/>
</dbReference>
<feature type="coiled-coil region" evidence="1">
    <location>
        <begin position="22"/>
        <end position="49"/>
    </location>
</feature>
<comment type="caution">
    <text evidence="2">The sequence shown here is derived from an EMBL/GenBank/DDBJ whole genome shotgun (WGS) entry which is preliminary data.</text>
</comment>
<gene>
    <name evidence="2" type="ORF">FL622_03165</name>
</gene>
<evidence type="ECO:0000256" key="1">
    <source>
        <dbReference type="SAM" id="Coils"/>
    </source>
</evidence>
<evidence type="ECO:0000313" key="3">
    <source>
        <dbReference type="Proteomes" id="UP000317155"/>
    </source>
</evidence>
<evidence type="ECO:0000313" key="2">
    <source>
        <dbReference type="EMBL" id="TRO83096.1"/>
    </source>
</evidence>